<dbReference type="Proteomes" id="UP000316562">
    <property type="component" value="Unassembled WGS sequence"/>
</dbReference>
<proteinExistence type="predicted"/>
<dbReference type="AlphaFoldDB" id="A0A519BH88"/>
<accession>A0A519BH88</accession>
<feature type="transmembrane region" description="Helical" evidence="1">
    <location>
        <begin position="21"/>
        <end position="38"/>
    </location>
</feature>
<comment type="caution">
    <text evidence="2">The sequence shown here is derived from an EMBL/GenBank/DDBJ whole genome shotgun (WGS) entry which is preliminary data.</text>
</comment>
<sequence length="100" mass="11856">MLNEYPVYDISNKVLKFGLSLYEWLLVLGVAIVEFELFHAGFQMIYDLLSLALLVVGLKVYKIGKPDQYIKSLILYYWRSKIYYVPYKFEKKNDNIGFKL</sequence>
<evidence type="ECO:0000313" key="2">
    <source>
        <dbReference type="EMBL" id="RZD16612.1"/>
    </source>
</evidence>
<reference evidence="2 3" key="1">
    <citation type="journal article" date="2019" name="ISME J.">
        <title>Insights into ecological role of a new deltaproteobacterial order Candidatus Acidulodesulfobacterales by metagenomics and metatranscriptomics.</title>
        <authorList>
            <person name="Tan S."/>
            <person name="Liu J."/>
            <person name="Fang Y."/>
            <person name="Hedlund B.P."/>
            <person name="Lian Z.H."/>
            <person name="Huang L.Y."/>
            <person name="Li J.T."/>
            <person name="Huang L.N."/>
            <person name="Li W.J."/>
            <person name="Jiang H.C."/>
            <person name="Dong H.L."/>
            <person name="Shu W.S."/>
        </authorList>
    </citation>
    <scope>NUCLEOTIDE SEQUENCE [LARGE SCALE GENOMIC DNA]</scope>
    <source>
        <strain evidence="2">AP2</strain>
    </source>
</reference>
<feature type="transmembrane region" description="Helical" evidence="1">
    <location>
        <begin position="44"/>
        <end position="61"/>
    </location>
</feature>
<keyword evidence="1" id="KW-1133">Transmembrane helix</keyword>
<keyword evidence="1" id="KW-0812">Transmembrane</keyword>
<gene>
    <name evidence="2" type="ORF">EVJ46_06285</name>
</gene>
<evidence type="ECO:0000313" key="3">
    <source>
        <dbReference type="Proteomes" id="UP000316562"/>
    </source>
</evidence>
<dbReference type="EMBL" id="SGBC01000002">
    <property type="protein sequence ID" value="RZD16612.1"/>
    <property type="molecule type" value="Genomic_DNA"/>
</dbReference>
<name>A0A519BH88_ACIG2</name>
<evidence type="ECO:0000256" key="1">
    <source>
        <dbReference type="SAM" id="Phobius"/>
    </source>
</evidence>
<organism evidence="2 3">
    <name type="scientific">Acididesulfobacter guangdongensis</name>
    <dbReference type="NCBI Taxonomy" id="2597225"/>
    <lineage>
        <taxon>Bacteria</taxon>
        <taxon>Deltaproteobacteria</taxon>
        <taxon>Candidatus Acidulodesulfobacterales</taxon>
        <taxon>Candidatus Acididesulfobacter</taxon>
    </lineage>
</organism>
<keyword evidence="1" id="KW-0472">Membrane</keyword>
<protein>
    <submittedName>
        <fullName evidence="2">Uncharacterized protein</fullName>
    </submittedName>
</protein>